<proteinExistence type="inferred from homology"/>
<reference evidence="11 12" key="1">
    <citation type="submission" date="2021-03" db="EMBL/GenBank/DDBJ databases">
        <title>Antimicrobial resistance genes in bacteria isolated from Japanese honey, and their potential for conferring macrolide and lincosamide resistance in the American foulbrood pathogen Paenibacillus larvae.</title>
        <authorList>
            <person name="Okamoto M."/>
            <person name="Kumagai M."/>
            <person name="Kanamori H."/>
            <person name="Takamatsu D."/>
        </authorList>
    </citation>
    <scope>NUCLEOTIDE SEQUENCE [LARGE SCALE GENOMIC DNA]</scope>
    <source>
        <strain evidence="11 12">J34TS1</strain>
    </source>
</reference>
<dbReference type="Pfam" id="PF00691">
    <property type="entry name" value="OmpA"/>
    <property type="match status" value="1"/>
</dbReference>
<evidence type="ECO:0000256" key="5">
    <source>
        <dbReference type="ARBA" id="ARBA00022989"/>
    </source>
</evidence>
<dbReference type="SUPFAM" id="SSF103088">
    <property type="entry name" value="OmpA-like"/>
    <property type="match status" value="1"/>
</dbReference>
<dbReference type="EMBL" id="BORT01000017">
    <property type="protein sequence ID" value="GIO48948.1"/>
    <property type="molecule type" value="Genomic_DNA"/>
</dbReference>
<dbReference type="AlphaFoldDB" id="A0A919YGL7"/>
<dbReference type="Pfam" id="PF13677">
    <property type="entry name" value="MotB_plug"/>
    <property type="match status" value="1"/>
</dbReference>
<accession>A0A919YGL7</accession>
<evidence type="ECO:0000256" key="9">
    <source>
        <dbReference type="SAM" id="Phobius"/>
    </source>
</evidence>
<protein>
    <submittedName>
        <fullName evidence="11">Chemotaxis protein MotB</fullName>
    </submittedName>
</protein>
<evidence type="ECO:0000313" key="12">
    <source>
        <dbReference type="Proteomes" id="UP000682811"/>
    </source>
</evidence>
<keyword evidence="3" id="KW-1003">Cell membrane</keyword>
<dbReference type="GO" id="GO:0005886">
    <property type="term" value="C:plasma membrane"/>
    <property type="evidence" value="ECO:0007669"/>
    <property type="project" value="UniProtKB-SubCell"/>
</dbReference>
<feature type="domain" description="OmpA-like" evidence="10">
    <location>
        <begin position="149"/>
        <end position="270"/>
    </location>
</feature>
<evidence type="ECO:0000256" key="4">
    <source>
        <dbReference type="ARBA" id="ARBA00022692"/>
    </source>
</evidence>
<comment type="subcellular location">
    <subcellularLocation>
        <location evidence="1">Cell membrane</location>
        <topology evidence="1">Single-pass membrane protein</topology>
    </subcellularLocation>
</comment>
<evidence type="ECO:0000256" key="1">
    <source>
        <dbReference type="ARBA" id="ARBA00004162"/>
    </source>
</evidence>
<feature type="region of interest" description="Disordered" evidence="8">
    <location>
        <begin position="1"/>
        <end position="21"/>
    </location>
</feature>
<dbReference type="PROSITE" id="PS51123">
    <property type="entry name" value="OMPA_2"/>
    <property type="match status" value="1"/>
</dbReference>
<evidence type="ECO:0000256" key="7">
    <source>
        <dbReference type="PROSITE-ProRule" id="PRU00473"/>
    </source>
</evidence>
<name>A0A919YGL7_9BACL</name>
<feature type="region of interest" description="Disordered" evidence="8">
    <location>
        <begin position="79"/>
        <end position="108"/>
    </location>
</feature>
<evidence type="ECO:0000256" key="2">
    <source>
        <dbReference type="ARBA" id="ARBA00008914"/>
    </source>
</evidence>
<dbReference type="InterPro" id="IPR036737">
    <property type="entry name" value="OmpA-like_sf"/>
</dbReference>
<evidence type="ECO:0000259" key="10">
    <source>
        <dbReference type="PROSITE" id="PS51123"/>
    </source>
</evidence>
<dbReference type="InterPro" id="IPR025713">
    <property type="entry name" value="MotB-like_N_dom"/>
</dbReference>
<evidence type="ECO:0000313" key="11">
    <source>
        <dbReference type="EMBL" id="GIO48948.1"/>
    </source>
</evidence>
<keyword evidence="6 7" id="KW-0472">Membrane</keyword>
<organism evidence="11 12">
    <name type="scientific">Paenibacillus azoreducens</name>
    <dbReference type="NCBI Taxonomy" id="116718"/>
    <lineage>
        <taxon>Bacteria</taxon>
        <taxon>Bacillati</taxon>
        <taxon>Bacillota</taxon>
        <taxon>Bacilli</taxon>
        <taxon>Bacillales</taxon>
        <taxon>Paenibacillaceae</taxon>
        <taxon>Paenibacillus</taxon>
    </lineage>
</organism>
<comment type="caution">
    <text evidence="11">The sequence shown here is derived from an EMBL/GenBank/DDBJ whole genome shotgun (WGS) entry which is preliminary data.</text>
</comment>
<dbReference type="CDD" id="cd07185">
    <property type="entry name" value="OmpA_C-like"/>
    <property type="match status" value="1"/>
</dbReference>
<dbReference type="Proteomes" id="UP000682811">
    <property type="component" value="Unassembled WGS sequence"/>
</dbReference>
<dbReference type="InterPro" id="IPR050330">
    <property type="entry name" value="Bact_OuterMem_StrucFunc"/>
</dbReference>
<dbReference type="Gene3D" id="3.30.1330.60">
    <property type="entry name" value="OmpA-like domain"/>
    <property type="match status" value="1"/>
</dbReference>
<comment type="similarity">
    <text evidence="2">Belongs to the MotB family.</text>
</comment>
<dbReference type="InterPro" id="IPR006665">
    <property type="entry name" value="OmpA-like"/>
</dbReference>
<keyword evidence="4 9" id="KW-0812">Transmembrane</keyword>
<keyword evidence="12" id="KW-1185">Reference proteome</keyword>
<evidence type="ECO:0000256" key="6">
    <source>
        <dbReference type="ARBA" id="ARBA00023136"/>
    </source>
</evidence>
<evidence type="ECO:0000256" key="8">
    <source>
        <dbReference type="SAM" id="MobiDB-lite"/>
    </source>
</evidence>
<feature type="compositionally biased region" description="Basic residues" evidence="8">
    <location>
        <begin position="1"/>
        <end position="15"/>
    </location>
</feature>
<dbReference type="PANTHER" id="PTHR30329">
    <property type="entry name" value="STATOR ELEMENT OF FLAGELLAR MOTOR COMPLEX"/>
    <property type="match status" value="1"/>
</dbReference>
<feature type="transmembrane region" description="Helical" evidence="9">
    <location>
        <begin position="27"/>
        <end position="47"/>
    </location>
</feature>
<keyword evidence="5 9" id="KW-1133">Transmembrane helix</keyword>
<gene>
    <name evidence="11" type="ORF">J34TS1_37130</name>
</gene>
<sequence>MSMKRRSNRAGRRKRESGGDNGRDRWLITYADLITLLLIFFVMMFAMSRLDTQKYQEITQSLQVTFKTGASILDQGAGLTGTANKNTHKTPDNAAKSQQPSKKSADALSDRELAFRKQEQELQNLMKVISKYVKDNKLEDQIFVADQPQGITITLSDKFLFDVGKADLKSGSVPVMDKLASLFKELHTIISIEGHTDNLPIVYSSKYKDNWELSGARALSVLRYFIDQKQLDPAGFQYAGYGDTRPAADNSTEAGRQKNRRVEIIVLRQLKE</sequence>
<evidence type="ECO:0000256" key="3">
    <source>
        <dbReference type="ARBA" id="ARBA00022475"/>
    </source>
</evidence>
<dbReference type="PANTHER" id="PTHR30329:SF21">
    <property type="entry name" value="LIPOPROTEIN YIAD-RELATED"/>
    <property type="match status" value="1"/>
</dbReference>